<keyword evidence="6" id="KW-0472">Membrane</keyword>
<evidence type="ECO:0000259" key="7">
    <source>
        <dbReference type="PROSITE" id="PS51379"/>
    </source>
</evidence>
<dbReference type="AlphaFoldDB" id="A0A212R8Q6"/>
<sequence length="639" mass="68275">MLAGLAPLIVLACLLSGLVAAAWQTRRWLQGAPARVARLQGLIAMPGRYLVDVHQVVARRPRNARFHALAAGGLLASLALWCVLAVPPLRYRPLWGVLALVLALMLMGAISVWRRRQVDRPVELSGGGFDRLPLALLLYAGGFLVLALAELFTGPAATLFSSLGLIVGTFGLAGIISLAIGGPLKHAINGMLHLAFHPRPARFVGGKRDTGLVPLDLASARLGVERPVDFAWNRLLGFDACVQCGRCEQVCPAYAAEQPLNPKKFIQDLAMALAPGASDDAYAGHGHPGQALGSAHGGPGEPLIGAMISDATLWSCTTCRACVHECPMMIEHVDAMVDLRRFQTLELAALPGKAALVLEDLRLTDTLSGRGPGARLDWAVDLRIPLMREVMEAPVLLWLGEAAFDLRAQRTLRALVRLLRQAGVVFATLGPEELDCGDTARRLGDEATFQDLAGRNIATLSRYRFDRIVTADPHSLHVLKNEYPAFGGGYEVVHHTTFLAGLIERGVFGPLSPDGRKVTYHDPCYLGRYNGETAAPRALLDALGLERVEMERSGLRSQCCGGGGGATLTDIPGKRRIPDIRMAQATETGAAVIAVACPTCTVMLEGVTGKRPEVLDVAELLWQAVERGGIAAARSGMPA</sequence>
<keyword evidence="6" id="KW-1133">Transmembrane helix</keyword>
<accession>A0A212R8Q6</accession>
<keyword evidence="3" id="KW-0560">Oxidoreductase</keyword>
<keyword evidence="9" id="KW-1185">Reference proteome</keyword>
<feature type="transmembrane region" description="Helical" evidence="6">
    <location>
        <begin position="159"/>
        <end position="181"/>
    </location>
</feature>
<dbReference type="RefSeq" id="WP_088561507.1">
    <property type="nucleotide sequence ID" value="NZ_FYEH01000006.1"/>
</dbReference>
<evidence type="ECO:0000256" key="4">
    <source>
        <dbReference type="ARBA" id="ARBA00023004"/>
    </source>
</evidence>
<dbReference type="PANTHER" id="PTHR43255:SF1">
    <property type="entry name" value="IRON-SULFUR-BINDING OXIDOREDUCTASE FADF-RELATED"/>
    <property type="match status" value="1"/>
</dbReference>
<dbReference type="GO" id="GO:0051539">
    <property type="term" value="F:4 iron, 4 sulfur cluster binding"/>
    <property type="evidence" value="ECO:0007669"/>
    <property type="project" value="UniProtKB-KW"/>
</dbReference>
<name>A0A212R8Q6_9PROT</name>
<dbReference type="GO" id="GO:0005886">
    <property type="term" value="C:plasma membrane"/>
    <property type="evidence" value="ECO:0007669"/>
    <property type="project" value="TreeGrafter"/>
</dbReference>
<reference evidence="8 9" key="1">
    <citation type="submission" date="2017-06" db="EMBL/GenBank/DDBJ databases">
        <authorList>
            <person name="Kim H.J."/>
            <person name="Triplett B.A."/>
        </authorList>
    </citation>
    <scope>NUCLEOTIDE SEQUENCE [LARGE SCALE GENOMIC DNA]</scope>
    <source>
        <strain evidence="8 9">B29T1</strain>
    </source>
</reference>
<dbReference type="PANTHER" id="PTHR43255">
    <property type="entry name" value="IRON-SULFUR-BINDING OXIDOREDUCTASE FADF-RELATED-RELATED"/>
    <property type="match status" value="1"/>
</dbReference>
<evidence type="ECO:0000256" key="2">
    <source>
        <dbReference type="ARBA" id="ARBA00022723"/>
    </source>
</evidence>
<dbReference type="InterPro" id="IPR017900">
    <property type="entry name" value="4Fe4S_Fe_S_CS"/>
</dbReference>
<dbReference type="PROSITE" id="PS00198">
    <property type="entry name" value="4FE4S_FER_1"/>
    <property type="match status" value="2"/>
</dbReference>
<dbReference type="SUPFAM" id="SSF46548">
    <property type="entry name" value="alpha-helical ferredoxin"/>
    <property type="match status" value="1"/>
</dbReference>
<dbReference type="InterPro" id="IPR004017">
    <property type="entry name" value="Cys_rich_dom"/>
</dbReference>
<dbReference type="Proteomes" id="UP000197065">
    <property type="component" value="Unassembled WGS sequence"/>
</dbReference>
<evidence type="ECO:0000256" key="6">
    <source>
        <dbReference type="SAM" id="Phobius"/>
    </source>
</evidence>
<dbReference type="GO" id="GO:0046872">
    <property type="term" value="F:metal ion binding"/>
    <property type="evidence" value="ECO:0007669"/>
    <property type="project" value="UniProtKB-KW"/>
</dbReference>
<dbReference type="Pfam" id="PF13183">
    <property type="entry name" value="Fer4_8"/>
    <property type="match status" value="1"/>
</dbReference>
<gene>
    <name evidence="8" type="ORF">SAMN07250955_106217</name>
</gene>
<dbReference type="Pfam" id="PF11982">
    <property type="entry name" value="DUF3483"/>
    <property type="match status" value="1"/>
</dbReference>
<feature type="transmembrane region" description="Helical" evidence="6">
    <location>
        <begin position="134"/>
        <end position="153"/>
    </location>
</feature>
<keyword evidence="1" id="KW-0004">4Fe-4S</keyword>
<dbReference type="GO" id="GO:0016491">
    <property type="term" value="F:oxidoreductase activity"/>
    <property type="evidence" value="ECO:0007669"/>
    <property type="project" value="UniProtKB-KW"/>
</dbReference>
<evidence type="ECO:0000256" key="1">
    <source>
        <dbReference type="ARBA" id="ARBA00022485"/>
    </source>
</evidence>
<dbReference type="EMBL" id="FYEH01000006">
    <property type="protein sequence ID" value="SNB68609.1"/>
    <property type="molecule type" value="Genomic_DNA"/>
</dbReference>
<feature type="transmembrane region" description="Helical" evidence="6">
    <location>
        <begin position="66"/>
        <end position="87"/>
    </location>
</feature>
<evidence type="ECO:0000313" key="9">
    <source>
        <dbReference type="Proteomes" id="UP000197065"/>
    </source>
</evidence>
<dbReference type="InterPro" id="IPR021872">
    <property type="entry name" value="Csal_0991-like_N"/>
</dbReference>
<keyword evidence="4" id="KW-0408">Iron</keyword>
<feature type="domain" description="4Fe-4S ferredoxin-type" evidence="7">
    <location>
        <begin position="232"/>
        <end position="261"/>
    </location>
</feature>
<dbReference type="Gene3D" id="1.10.1060.10">
    <property type="entry name" value="Alpha-helical ferredoxin"/>
    <property type="match status" value="1"/>
</dbReference>
<organism evidence="8 9">
    <name type="scientific">Arboricoccus pini</name>
    <dbReference type="NCBI Taxonomy" id="1963835"/>
    <lineage>
        <taxon>Bacteria</taxon>
        <taxon>Pseudomonadati</taxon>
        <taxon>Pseudomonadota</taxon>
        <taxon>Alphaproteobacteria</taxon>
        <taxon>Geminicoccales</taxon>
        <taxon>Geminicoccaceae</taxon>
        <taxon>Arboricoccus</taxon>
    </lineage>
</organism>
<dbReference type="PROSITE" id="PS51379">
    <property type="entry name" value="4FE4S_FER_2"/>
    <property type="match status" value="1"/>
</dbReference>
<dbReference type="InterPro" id="IPR017896">
    <property type="entry name" value="4Fe4S_Fe-S-bd"/>
</dbReference>
<feature type="transmembrane region" description="Helical" evidence="6">
    <location>
        <begin position="93"/>
        <end position="113"/>
    </location>
</feature>
<dbReference type="InterPro" id="IPR009051">
    <property type="entry name" value="Helical_ferredxn"/>
</dbReference>
<dbReference type="InterPro" id="IPR051460">
    <property type="entry name" value="HdrC_iron-sulfur_subunit"/>
</dbReference>
<keyword evidence="2" id="KW-0479">Metal-binding</keyword>
<dbReference type="OrthoDB" id="9794954at2"/>
<protein>
    <submittedName>
        <fullName evidence="8">Fe-S oxidoreductase</fullName>
    </submittedName>
</protein>
<evidence type="ECO:0000313" key="8">
    <source>
        <dbReference type="EMBL" id="SNB68609.1"/>
    </source>
</evidence>
<dbReference type="Pfam" id="PF02754">
    <property type="entry name" value="CCG"/>
    <property type="match status" value="2"/>
</dbReference>
<evidence type="ECO:0000256" key="5">
    <source>
        <dbReference type="ARBA" id="ARBA00023014"/>
    </source>
</evidence>
<keyword evidence="5" id="KW-0411">Iron-sulfur</keyword>
<keyword evidence="6" id="KW-0812">Transmembrane</keyword>
<proteinExistence type="predicted"/>
<evidence type="ECO:0000256" key="3">
    <source>
        <dbReference type="ARBA" id="ARBA00023002"/>
    </source>
</evidence>